<gene>
    <name evidence="1" type="ORF">K3G42_009725</name>
</gene>
<proteinExistence type="predicted"/>
<evidence type="ECO:0000313" key="1">
    <source>
        <dbReference type="EMBL" id="KAH8006620.1"/>
    </source>
</evidence>
<sequence>MVNSGSQRSGCCALMRNSDENNFHLSAGGPRLTVSSVKWYDAPPKTDVEMKTSAEMKTDVKSSADSLKSCDSINCTAREIPTMPQLEKPRTGNPDQRLV</sequence>
<organism evidence="1 2">
    <name type="scientific">Sphaerodactylus townsendi</name>
    <dbReference type="NCBI Taxonomy" id="933632"/>
    <lineage>
        <taxon>Eukaryota</taxon>
        <taxon>Metazoa</taxon>
        <taxon>Chordata</taxon>
        <taxon>Craniata</taxon>
        <taxon>Vertebrata</taxon>
        <taxon>Euteleostomi</taxon>
        <taxon>Lepidosauria</taxon>
        <taxon>Squamata</taxon>
        <taxon>Bifurcata</taxon>
        <taxon>Gekkota</taxon>
        <taxon>Sphaerodactylidae</taxon>
        <taxon>Sphaerodactylus</taxon>
    </lineage>
</organism>
<dbReference type="Proteomes" id="UP000827872">
    <property type="component" value="Linkage Group LG06"/>
</dbReference>
<dbReference type="EMBL" id="CM037619">
    <property type="protein sequence ID" value="KAH8006620.1"/>
    <property type="molecule type" value="Genomic_DNA"/>
</dbReference>
<protein>
    <submittedName>
        <fullName evidence="1">Uncharacterized protein</fullName>
    </submittedName>
</protein>
<reference evidence="1" key="1">
    <citation type="submission" date="2021-08" db="EMBL/GenBank/DDBJ databases">
        <title>The first chromosome-level gecko genome reveals the dynamic sex chromosomes of Neotropical dwarf geckos (Sphaerodactylidae: Sphaerodactylus).</title>
        <authorList>
            <person name="Pinto B.J."/>
            <person name="Keating S.E."/>
            <person name="Gamble T."/>
        </authorList>
    </citation>
    <scope>NUCLEOTIDE SEQUENCE</scope>
    <source>
        <strain evidence="1">TG3544</strain>
    </source>
</reference>
<evidence type="ECO:0000313" key="2">
    <source>
        <dbReference type="Proteomes" id="UP000827872"/>
    </source>
</evidence>
<keyword evidence="2" id="KW-1185">Reference proteome</keyword>
<comment type="caution">
    <text evidence="1">The sequence shown here is derived from an EMBL/GenBank/DDBJ whole genome shotgun (WGS) entry which is preliminary data.</text>
</comment>
<accession>A0ACB8FM22</accession>
<name>A0ACB8FM22_9SAUR</name>